<dbReference type="EMBL" id="JAENGY010000095">
    <property type="protein sequence ID" value="KAG6974117.1"/>
    <property type="molecule type" value="Genomic_DNA"/>
</dbReference>
<organism evidence="1 2">
    <name type="scientific">Phytophthora aleatoria</name>
    <dbReference type="NCBI Taxonomy" id="2496075"/>
    <lineage>
        <taxon>Eukaryota</taxon>
        <taxon>Sar</taxon>
        <taxon>Stramenopiles</taxon>
        <taxon>Oomycota</taxon>
        <taxon>Peronosporomycetes</taxon>
        <taxon>Peronosporales</taxon>
        <taxon>Peronosporaceae</taxon>
        <taxon>Phytophthora</taxon>
    </lineage>
</organism>
<keyword evidence="2" id="KW-1185">Reference proteome</keyword>
<comment type="caution">
    <text evidence="1">The sequence shown here is derived from an EMBL/GenBank/DDBJ whole genome shotgun (WGS) entry which is preliminary data.</text>
</comment>
<reference evidence="1" key="1">
    <citation type="submission" date="2021-01" db="EMBL/GenBank/DDBJ databases">
        <title>Phytophthora aleatoria, a newly-described species from Pinus radiata is distinct from Phytophthora cactorum isolates based on comparative genomics.</title>
        <authorList>
            <person name="Mcdougal R."/>
            <person name="Panda P."/>
            <person name="Williams N."/>
            <person name="Studholme D.J."/>
        </authorList>
    </citation>
    <scope>NUCLEOTIDE SEQUENCE</scope>
    <source>
        <strain evidence="1">NZFS 4037</strain>
    </source>
</reference>
<dbReference type="AlphaFoldDB" id="A0A8J5J4T0"/>
<sequence length="81" mass="8997">VAAIDKKNNTLADRILKLYLDTAPEKELLLRLACRDGCTNAIKYLYGNGQNNARLIGEAFICSAERGHIGTMTFLLNTKRV</sequence>
<evidence type="ECO:0000313" key="2">
    <source>
        <dbReference type="Proteomes" id="UP000709295"/>
    </source>
</evidence>
<name>A0A8J5J4T0_9STRA</name>
<dbReference type="Proteomes" id="UP000709295">
    <property type="component" value="Unassembled WGS sequence"/>
</dbReference>
<proteinExistence type="predicted"/>
<feature type="non-terminal residue" evidence="1">
    <location>
        <position position="1"/>
    </location>
</feature>
<evidence type="ECO:0008006" key="3">
    <source>
        <dbReference type="Google" id="ProtNLM"/>
    </source>
</evidence>
<protein>
    <recommendedName>
        <fullName evidence="3">Ankyrin repeat protein</fullName>
    </recommendedName>
</protein>
<evidence type="ECO:0000313" key="1">
    <source>
        <dbReference type="EMBL" id="KAG6974117.1"/>
    </source>
</evidence>
<accession>A0A8J5J4T0</accession>
<gene>
    <name evidence="1" type="ORF">JG688_00003215</name>
</gene>